<dbReference type="eggNOG" id="KOG3261">
    <property type="taxonomic scope" value="Eukaryota"/>
</dbReference>
<feature type="compositionally biased region" description="Gly residues" evidence="8">
    <location>
        <begin position="118"/>
        <end position="131"/>
    </location>
</feature>
<feature type="compositionally biased region" description="Basic residues" evidence="8">
    <location>
        <begin position="264"/>
        <end position="286"/>
    </location>
</feature>
<dbReference type="Pfam" id="PF09764">
    <property type="entry name" value="Nt_Gln_amidase"/>
    <property type="match status" value="1"/>
</dbReference>
<feature type="domain" description="Protein N-terminal glutamine amidohydrolase alpha beta roll" evidence="10">
    <location>
        <begin position="17"/>
        <end position="239"/>
    </location>
</feature>
<keyword evidence="12" id="KW-1185">Reference proteome</keyword>
<evidence type="ECO:0000256" key="3">
    <source>
        <dbReference type="ARBA" id="ARBA00012718"/>
    </source>
</evidence>
<dbReference type="EMBL" id="GL349471">
    <property type="protein sequence ID" value="KNC51928.1"/>
    <property type="molecule type" value="Genomic_DNA"/>
</dbReference>
<evidence type="ECO:0000256" key="2">
    <source>
        <dbReference type="ARBA" id="ARBA00011245"/>
    </source>
</evidence>
<evidence type="ECO:0000256" key="7">
    <source>
        <dbReference type="ARBA" id="ARBA00048768"/>
    </source>
</evidence>
<keyword evidence="9" id="KW-0472">Membrane</keyword>
<dbReference type="InterPro" id="IPR037132">
    <property type="entry name" value="N_Gln_amidohydro_ab_roll_sf"/>
</dbReference>
<evidence type="ECO:0000256" key="8">
    <source>
        <dbReference type="SAM" id="MobiDB-lite"/>
    </source>
</evidence>
<feature type="region of interest" description="Disordered" evidence="8">
    <location>
        <begin position="248"/>
        <end position="293"/>
    </location>
</feature>
<dbReference type="InterPro" id="IPR039733">
    <property type="entry name" value="NTAQ1"/>
</dbReference>
<comment type="catalytic activity">
    <reaction evidence="7">
        <text>N-terminal L-glutaminyl-[protein] + H2O = N-terminal L-glutamyl-[protein] + NH4(+)</text>
        <dbReference type="Rhea" id="RHEA:50680"/>
        <dbReference type="Rhea" id="RHEA-COMP:12668"/>
        <dbReference type="Rhea" id="RHEA-COMP:12777"/>
        <dbReference type="ChEBI" id="CHEBI:15377"/>
        <dbReference type="ChEBI" id="CHEBI:28938"/>
        <dbReference type="ChEBI" id="CHEBI:64721"/>
        <dbReference type="ChEBI" id="CHEBI:64722"/>
        <dbReference type="EC" id="3.5.1.122"/>
    </reaction>
</comment>
<dbReference type="GO" id="GO:0005829">
    <property type="term" value="C:cytosol"/>
    <property type="evidence" value="ECO:0007669"/>
    <property type="project" value="TreeGrafter"/>
</dbReference>
<evidence type="ECO:0000259" key="10">
    <source>
        <dbReference type="Pfam" id="PF09764"/>
    </source>
</evidence>
<dbReference type="InterPro" id="IPR023128">
    <property type="entry name" value="Prot_N_Gln_amidohydro_ab_roll"/>
</dbReference>
<evidence type="ECO:0000256" key="1">
    <source>
        <dbReference type="ARBA" id="ARBA00008985"/>
    </source>
</evidence>
<reference evidence="11 12" key="1">
    <citation type="submission" date="2010-05" db="EMBL/GenBank/DDBJ databases">
        <title>The Genome Sequence of Thecamonas trahens ATCC 50062.</title>
        <authorList>
            <consortium name="The Broad Institute Genome Sequencing Platform"/>
            <person name="Russ C."/>
            <person name="Cuomo C."/>
            <person name="Shea T."/>
            <person name="Young S.K."/>
            <person name="Zeng Q."/>
            <person name="Koehrsen M."/>
            <person name="Haas B."/>
            <person name="Borodovsky M."/>
            <person name="Guigo R."/>
            <person name="Alvarado L."/>
            <person name="Berlin A."/>
            <person name="Bochicchio J."/>
            <person name="Borenstein D."/>
            <person name="Chapman S."/>
            <person name="Chen Z."/>
            <person name="Freedman E."/>
            <person name="Gellesch M."/>
            <person name="Goldberg J."/>
            <person name="Griggs A."/>
            <person name="Gujja S."/>
            <person name="Heilman E."/>
            <person name="Heiman D."/>
            <person name="Hepburn T."/>
            <person name="Howarth C."/>
            <person name="Jen D."/>
            <person name="Larson L."/>
            <person name="Mehta T."/>
            <person name="Park D."/>
            <person name="Pearson M."/>
            <person name="Roberts A."/>
            <person name="Saif S."/>
            <person name="Shenoy N."/>
            <person name="Sisk P."/>
            <person name="Stolte C."/>
            <person name="Sykes S."/>
            <person name="Thomson T."/>
            <person name="Walk T."/>
            <person name="White J."/>
            <person name="Yandava C."/>
            <person name="Burger G."/>
            <person name="Gray M.W."/>
            <person name="Holland P.W.H."/>
            <person name="King N."/>
            <person name="Lang F.B.F."/>
            <person name="Roger A.J."/>
            <person name="Ruiz-Trillo I."/>
            <person name="Lander E."/>
            <person name="Nusbaum C."/>
        </authorList>
    </citation>
    <scope>NUCLEOTIDE SEQUENCE [LARGE SCALE GENOMIC DNA]</scope>
    <source>
        <strain evidence="11 12">ATCC 50062</strain>
    </source>
</reference>
<dbReference type="AlphaFoldDB" id="A0A0L0DKP5"/>
<evidence type="ECO:0000256" key="6">
    <source>
        <dbReference type="ARBA" id="ARBA00029677"/>
    </source>
</evidence>
<feature type="region of interest" description="Disordered" evidence="8">
    <location>
        <begin position="89"/>
        <end position="131"/>
    </location>
</feature>
<accession>A0A0L0DKP5</accession>
<evidence type="ECO:0000256" key="5">
    <source>
        <dbReference type="ARBA" id="ARBA00022801"/>
    </source>
</evidence>
<dbReference type="GO" id="GO:0005634">
    <property type="term" value="C:nucleus"/>
    <property type="evidence" value="ECO:0007669"/>
    <property type="project" value="TreeGrafter"/>
</dbReference>
<dbReference type="Gene3D" id="3.10.620.10">
    <property type="entry name" value="Protein N-terminal glutamine amidohydrolase, alpha beta roll"/>
    <property type="match status" value="1"/>
</dbReference>
<keyword evidence="5" id="KW-0378">Hydrolase</keyword>
<feature type="region of interest" description="Disordered" evidence="8">
    <location>
        <begin position="895"/>
        <end position="926"/>
    </location>
</feature>
<feature type="compositionally biased region" description="Low complexity" evidence="8">
    <location>
        <begin position="905"/>
        <end position="926"/>
    </location>
</feature>
<dbReference type="EC" id="3.5.1.122" evidence="3"/>
<evidence type="ECO:0000256" key="9">
    <source>
        <dbReference type="SAM" id="Phobius"/>
    </source>
</evidence>
<gene>
    <name evidence="11" type="ORF">AMSG_12139</name>
</gene>
<organism evidence="11 12">
    <name type="scientific">Thecamonas trahens ATCC 50062</name>
    <dbReference type="NCBI Taxonomy" id="461836"/>
    <lineage>
        <taxon>Eukaryota</taxon>
        <taxon>Apusozoa</taxon>
        <taxon>Apusomonadida</taxon>
        <taxon>Apusomonadidae</taxon>
        <taxon>Thecamonas</taxon>
    </lineage>
</organism>
<dbReference type="GO" id="GO:0070773">
    <property type="term" value="F:protein-N-terminal glutamine amidohydrolase activity"/>
    <property type="evidence" value="ECO:0007669"/>
    <property type="project" value="UniProtKB-EC"/>
</dbReference>
<feature type="compositionally biased region" description="Acidic residues" evidence="8">
    <location>
        <begin position="102"/>
        <end position="116"/>
    </location>
</feature>
<feature type="compositionally biased region" description="Basic and acidic residues" evidence="8">
    <location>
        <begin position="89"/>
        <end position="99"/>
    </location>
</feature>
<dbReference type="PANTHER" id="PTHR13035">
    <property type="entry name" value="PROTEIN N-TERMINAL GLUTAMINE AMIDOHYDROLASE"/>
    <property type="match status" value="1"/>
</dbReference>
<dbReference type="PANTHER" id="PTHR13035:SF0">
    <property type="entry name" value="PROTEIN N-TERMINAL GLUTAMINE AMIDOHYDROLASE"/>
    <property type="match status" value="1"/>
</dbReference>
<feature type="transmembrane region" description="Helical" evidence="9">
    <location>
        <begin position="848"/>
        <end position="868"/>
    </location>
</feature>
<evidence type="ECO:0000313" key="12">
    <source>
        <dbReference type="Proteomes" id="UP000054408"/>
    </source>
</evidence>
<evidence type="ECO:0000313" key="11">
    <source>
        <dbReference type="EMBL" id="KNC51928.1"/>
    </source>
</evidence>
<dbReference type="GeneID" id="25570054"/>
<evidence type="ECO:0000256" key="4">
    <source>
        <dbReference type="ARBA" id="ARBA00021247"/>
    </source>
</evidence>
<sequence>MASDGAGVTWRGIVPEYASCYCEENAARLAKTLDGRDDVGRVWIWLISNQAKAVPLWGQRNARQSPPDDVVVWDYHVLVVAEVDDYDGDDGRRSCHGSESESASEVETETEIETESGDGSGGSGTGSRGGAGEIMVFDLDTSLPFPSPLDAYVAYTFRPGVALRSKYMQQIKAVEARKFLEVFASDRSHMVRDGAYIKTPPPWSCMRGRRADSAHTLPRLWDMSNTDDGPVYSVEEALAVFGASRTLDGPARSSGDSDRFAGPRSKRLLSSRKRGKGKGKRKRKLGRPSASAPVRLVSATSLTPPLRYGWVCTAPHECAVRASVSPVDLPHMVLAPDSLAAATTYTIAVAVTGASGSGLASTTFTTAGPAVGGGRPLCRHCFPRFNVTCAGWSGDGSLSFAATLADDHLGALALLPAPVLLGPSGAVLQLVLPPRSAVNASLTYSLAIDVLTNGADARRLEFNLTVPDAEGAEPLAASAAVLAGVDSVLSGNVPTAAALAASLVPRYIAAQRLLARPEAELLPAAVAVGNAAMAALTDFVTGMLSSPPTTTLAVSGEVLDAVLASAAQLAASVRLYAPLGSQLADAVAATAEAYVVRSLPISQAGFDAGVAFVRDYWTADSSLVEDFTRRRIVAGEVRARGLAILHALITARSVPFVSGELAAYELPVASTTIVSLTSIRIVRYDCASPSAGFAAAALCGSDAVLALPDASRVFNLVSFETDSGFPLNATESGRNTSRAPLFGAAHPRKSPIQLTRACYLSLLRADTGAELVVAAPAAGMLSAVCDRNKVSAVIPTSTLRSCAVFDTEARAWVRGVADYVPDFRGCGVPRLPIEVAVFDVSTDPDTSFILGLLLICILPCLPAGVWAIRGVAKLLRRSSPYRHVRLSELSYYSADSGSHTTAHVPTTIPSTSSSYSTSIASESESS</sequence>
<keyword evidence="9" id="KW-0812">Transmembrane</keyword>
<name>A0A0L0DKP5_THETB</name>
<comment type="subunit">
    <text evidence="2">Monomer.</text>
</comment>
<dbReference type="OrthoDB" id="10266930at2759"/>
<comment type="similarity">
    <text evidence="1">Belongs to the NTAQ1 family.</text>
</comment>
<feature type="non-terminal residue" evidence="11">
    <location>
        <position position="1"/>
    </location>
</feature>
<feature type="compositionally biased region" description="Polar residues" evidence="8">
    <location>
        <begin position="895"/>
        <end position="904"/>
    </location>
</feature>
<proteinExistence type="inferred from homology"/>
<dbReference type="GO" id="GO:0008418">
    <property type="term" value="F:protein-N-terminal asparagine amidohydrolase activity"/>
    <property type="evidence" value="ECO:0007669"/>
    <property type="project" value="InterPro"/>
</dbReference>
<protein>
    <recommendedName>
        <fullName evidence="4">Protein N-terminal glutamine amidohydrolase</fullName>
        <ecNumber evidence="3">3.5.1.122</ecNumber>
    </recommendedName>
    <alternativeName>
        <fullName evidence="6">Protein NH2-terminal glutamine deamidase</fullName>
    </alternativeName>
</protein>
<dbReference type="Proteomes" id="UP000054408">
    <property type="component" value="Unassembled WGS sequence"/>
</dbReference>
<dbReference type="STRING" id="461836.A0A0L0DKP5"/>
<dbReference type="RefSeq" id="XP_013755624.1">
    <property type="nucleotide sequence ID" value="XM_013900170.1"/>
</dbReference>
<keyword evidence="9" id="KW-1133">Transmembrane helix</keyword>